<keyword evidence="3" id="KW-1185">Reference proteome</keyword>
<name>A0AA89CDS1_PINIB</name>
<protein>
    <submittedName>
        <fullName evidence="2">Uncharacterized protein</fullName>
    </submittedName>
</protein>
<dbReference type="EMBL" id="VSWD01000001">
    <property type="protein sequence ID" value="KAK3108281.1"/>
    <property type="molecule type" value="Genomic_DNA"/>
</dbReference>
<sequence>MKVSLLLDIFLVSLTAFGMTWPRKKKTVIKDMKGDGGIVGMTQNKSALLRWSMTKHTLAAYSRSLQDRTSCGVQSSQAPHQEASPAFMKRDEELLMHFEQNMTDPFEVEKHPPCLLNVSSGMLASKEVQESPLTALNQGYAMLVDFLKRSFDSNTSGRFYKPIPKSKLKSYPTMSCKAKSDTTKGSAGHVNPEILFRRALLLSHNRPDVSLETVLSYPIGPVPISLFHEDGWIRKTNKSELATQLETHVKREHTLTTFEGPTILLRDAMGIAQCMDGKKYKTFGDLAMGYLNSLLNCFSQSKEVVDVFDRYDVELSIKGTERKLRAQRTNCTKVYQVLESRGLPDLKKFLAVEENKRQLLSFLGSFVEKVVCMSERVPNGKTLYMTGAFDNPDIVKKFTTEEVNLCEELGSTQEEVDTRIILHLINIDSSFKRS</sequence>
<evidence type="ECO:0000256" key="1">
    <source>
        <dbReference type="SAM" id="SignalP"/>
    </source>
</evidence>
<organism evidence="2 3">
    <name type="scientific">Pinctada imbricata</name>
    <name type="common">Atlantic pearl-oyster</name>
    <name type="synonym">Pinctada martensii</name>
    <dbReference type="NCBI Taxonomy" id="66713"/>
    <lineage>
        <taxon>Eukaryota</taxon>
        <taxon>Metazoa</taxon>
        <taxon>Spiralia</taxon>
        <taxon>Lophotrochozoa</taxon>
        <taxon>Mollusca</taxon>
        <taxon>Bivalvia</taxon>
        <taxon>Autobranchia</taxon>
        <taxon>Pteriomorphia</taxon>
        <taxon>Pterioida</taxon>
        <taxon>Pterioidea</taxon>
        <taxon>Pteriidae</taxon>
        <taxon>Pinctada</taxon>
    </lineage>
</organism>
<evidence type="ECO:0000313" key="2">
    <source>
        <dbReference type="EMBL" id="KAK3108281.1"/>
    </source>
</evidence>
<accession>A0AA89CDS1</accession>
<keyword evidence="1" id="KW-0732">Signal</keyword>
<evidence type="ECO:0000313" key="3">
    <source>
        <dbReference type="Proteomes" id="UP001186944"/>
    </source>
</evidence>
<comment type="caution">
    <text evidence="2">The sequence shown here is derived from an EMBL/GenBank/DDBJ whole genome shotgun (WGS) entry which is preliminary data.</text>
</comment>
<dbReference type="PANTHER" id="PTHR46704:SF1">
    <property type="entry name" value="TELOMERE LENGTH REGULATION PROTEIN TEL2 HOMOLOG"/>
    <property type="match status" value="1"/>
</dbReference>
<reference evidence="2" key="1">
    <citation type="submission" date="2019-08" db="EMBL/GenBank/DDBJ databases">
        <title>The improved chromosome-level genome for the pearl oyster Pinctada fucata martensii using PacBio sequencing and Hi-C.</title>
        <authorList>
            <person name="Zheng Z."/>
        </authorList>
    </citation>
    <scope>NUCLEOTIDE SEQUENCE</scope>
    <source>
        <strain evidence="2">ZZ-2019</strain>
        <tissue evidence="2">Adductor muscle</tissue>
    </source>
</reference>
<dbReference type="Proteomes" id="UP001186944">
    <property type="component" value="Unassembled WGS sequence"/>
</dbReference>
<feature type="signal peptide" evidence="1">
    <location>
        <begin position="1"/>
        <end position="16"/>
    </location>
</feature>
<dbReference type="PANTHER" id="PTHR46704">
    <property type="entry name" value="CXC DOMAIN-CONTAINING PROTEIN-RELATED"/>
    <property type="match status" value="1"/>
</dbReference>
<feature type="chain" id="PRO_5041651359" evidence="1">
    <location>
        <begin position="17"/>
        <end position="434"/>
    </location>
</feature>
<proteinExistence type="predicted"/>
<gene>
    <name evidence="2" type="ORF">FSP39_004793</name>
</gene>
<dbReference type="AlphaFoldDB" id="A0AA89CDS1"/>